<dbReference type="Gene3D" id="3.40.50.12090">
    <property type="match status" value="1"/>
</dbReference>
<protein>
    <recommendedName>
        <fullName evidence="3">Cell wall binding repeat 2</fullName>
    </recommendedName>
</protein>
<evidence type="ECO:0008006" key="3">
    <source>
        <dbReference type="Google" id="ProtNLM"/>
    </source>
</evidence>
<gene>
    <name evidence="1" type="ORF">BBBF_0060</name>
</gene>
<accession>A0ABN5UVX8</accession>
<proteinExistence type="predicted"/>
<reference evidence="1 2" key="1">
    <citation type="submission" date="2012-02" db="EMBL/GenBank/DDBJ databases">
        <title>Complete genome sequence of Bifidobacterium bifidum JCM 1255.</title>
        <authorList>
            <person name="Toh H."/>
            <person name="Oshima K."/>
            <person name="Morita H."/>
            <person name="Hattori M."/>
        </authorList>
    </citation>
    <scope>NUCLEOTIDE SEQUENCE [LARGE SCALE GENOMIC DNA]</scope>
    <source>
        <strain evidence="1 2">JCM 1255</strain>
    </source>
</reference>
<organism evidence="1 2">
    <name type="scientific">Bifidobacterium bifidum ATCC 29521 = JCM 1255 = DSM 20456</name>
    <dbReference type="NCBI Taxonomy" id="500634"/>
    <lineage>
        <taxon>Bacteria</taxon>
        <taxon>Bacillati</taxon>
        <taxon>Actinomycetota</taxon>
        <taxon>Actinomycetes</taxon>
        <taxon>Bifidobacteriales</taxon>
        <taxon>Bifidobacteriaceae</taxon>
        <taxon>Bifidobacterium</taxon>
    </lineage>
</organism>
<dbReference type="InterPro" id="IPR007253">
    <property type="entry name" value="Cell_wall-bd_2"/>
</dbReference>
<dbReference type="Pfam" id="PF04122">
    <property type="entry name" value="CW_binding_2"/>
    <property type="match status" value="1"/>
</dbReference>
<name>A0ABN5UVX8_BIFBI</name>
<sequence length="81" mass="8297">MNNAVFATGANFPDALAAGPFAGRNSAVLLLADPNGSTANFVKQYVKQHSDVDNAYVVGGESVVSRSTADGLADALKMGRP</sequence>
<evidence type="ECO:0000313" key="2">
    <source>
        <dbReference type="Proteomes" id="UP000035063"/>
    </source>
</evidence>
<reference evidence="2" key="2">
    <citation type="journal article" date="2015" name="J. Biotechnol.">
        <title>Complete genome sequence of Bifidobacterium bifidum JCM 1255(T) isolated from feces of a breast-fed infant.</title>
        <authorList>
            <person name="Morita H."/>
            <person name="Toh H."/>
            <person name="Oshima K."/>
            <person name="Nakano A."/>
            <person name="Shindo C."/>
            <person name="Komiya K."/>
            <person name="Arakawa K."/>
            <person name="Suda W."/>
            <person name="Honda K."/>
            <person name="Hattori M."/>
        </authorList>
    </citation>
    <scope>NUCLEOTIDE SEQUENCE [LARGE SCALE GENOMIC DNA]</scope>
    <source>
        <strain evidence="2">JCM 1255</strain>
    </source>
</reference>
<evidence type="ECO:0000313" key="1">
    <source>
        <dbReference type="EMBL" id="BAQ97267.1"/>
    </source>
</evidence>
<keyword evidence="2" id="KW-1185">Reference proteome</keyword>
<dbReference type="Proteomes" id="UP000035063">
    <property type="component" value="Chromosome"/>
</dbReference>
<dbReference type="EMBL" id="AP012323">
    <property type="protein sequence ID" value="BAQ97267.1"/>
    <property type="molecule type" value="Genomic_DNA"/>
</dbReference>